<name>A0A2G5NM13_9STAP</name>
<dbReference type="EMBL" id="MJBI02000004">
    <property type="protein sequence ID" value="RAI80107.1"/>
    <property type="molecule type" value="Genomic_DNA"/>
</dbReference>
<organism evidence="1 2">
    <name type="scientific">Macrococcoides goetzii</name>
    <dbReference type="NCBI Taxonomy" id="1891097"/>
    <lineage>
        <taxon>Bacteria</taxon>
        <taxon>Bacillati</taxon>
        <taxon>Bacillota</taxon>
        <taxon>Bacilli</taxon>
        <taxon>Bacillales</taxon>
        <taxon>Staphylococcaceae</taxon>
        <taxon>Macrococcoides</taxon>
    </lineage>
</organism>
<evidence type="ECO:0000313" key="2">
    <source>
        <dbReference type="Proteomes" id="UP000229523"/>
    </source>
</evidence>
<reference evidence="1 2" key="1">
    <citation type="journal article" date="2018" name="Front. Microbiol.">
        <title>Description and Comparative Genomics of Macrococcus caseolyticus subsp. hominis subsp. nov., Macrococcus goetzii sp. nov., Macrococcus epidermidis sp. nov., and Macrococcus bohemicus sp. nov., Novel Macrococci From Human Clinical Material With Virulence Potential and Suspected Uptake of Foreign DNA by Natural Transformation.</title>
        <authorList>
            <person name="Maslanova I."/>
            <person name="Wertheimer Z."/>
            <person name="Sedlacek I."/>
            <person name="Svec P."/>
            <person name="Indrakova A."/>
            <person name="Kovarovic V."/>
            <person name="Schumann P."/>
            <person name="Sproer C."/>
            <person name="Kralova S."/>
            <person name="Sedo O."/>
            <person name="Kristofova L."/>
            <person name="Vrbovska V."/>
            <person name="Fuzik T."/>
            <person name="Petras P."/>
            <person name="Zdrahal Z."/>
            <person name="Ruzickova V."/>
            <person name="Doskar J."/>
            <person name="Pantucek R."/>
        </authorList>
    </citation>
    <scope>NUCLEOTIDE SEQUENCE [LARGE SCALE GENOMIC DNA]</scope>
    <source>
        <strain evidence="1 2">CCM 4927</strain>
    </source>
</reference>
<dbReference type="RefSeq" id="WP_099580955.1">
    <property type="nucleotide sequence ID" value="NZ_MJBI02000004.1"/>
</dbReference>
<protein>
    <submittedName>
        <fullName evidence="1">Uncharacterized protein</fullName>
    </submittedName>
</protein>
<sequence length="173" mass="19647">MSPLQSISQEELHGLENIHSEKEMSQLIQLMRKQRPVIHDIVIGCSRNNLDLIKAYQFKLLWEQFGGLDGTGGTVLAIVSWNPHSSSFNKYVKRIARHIPDGFVAIGETRGFEQIMRRLHRFTDVKADRTFVFSSLESQQMINSGGIFIFEGMQGTSKLGTYFSVRDGLIQIT</sequence>
<accession>A0A2G5NM13</accession>
<dbReference type="Proteomes" id="UP000229523">
    <property type="component" value="Unassembled WGS sequence"/>
</dbReference>
<evidence type="ECO:0000313" key="1">
    <source>
        <dbReference type="EMBL" id="RAI80107.1"/>
    </source>
</evidence>
<keyword evidence="2" id="KW-1185">Reference proteome</keyword>
<comment type="caution">
    <text evidence="1">The sequence shown here is derived from an EMBL/GenBank/DDBJ whole genome shotgun (WGS) entry which is preliminary data.</text>
</comment>
<proteinExistence type="predicted"/>
<gene>
    <name evidence="1" type="ORF">BFS35_010000</name>
</gene>
<dbReference type="AlphaFoldDB" id="A0A2G5NM13"/>